<feature type="chain" id="PRO_5022885193" description="Zonadhesin" evidence="1">
    <location>
        <begin position="21"/>
        <end position="222"/>
    </location>
</feature>
<sequence length="222" mass="24580">MRFALCRSLLPLLLVQLAAARYYKPRPLVCPVTQEVEIVDETLEAKQLEVVTTPFVLSQVQLNTVYQTRPVVVTQVTLVTVTAKPLQLDLTEVQLVLETLPLTAVKVNTVTREVVDTNVNLLTRTATNYVSQFQTLTAIKTHHVTSTTQQTVVLHTTHKVVHTSVSSVTVTEAALTTDLVVSTLPRTVVVATETKLEPRTVFYTHSLTKMITSTICLASTHY</sequence>
<dbReference type="EMBL" id="VSRR010016267">
    <property type="protein sequence ID" value="MPC59111.1"/>
    <property type="molecule type" value="Genomic_DNA"/>
</dbReference>
<keyword evidence="1" id="KW-0732">Signal</keyword>
<gene>
    <name evidence="2" type="ORF">E2C01_053126</name>
</gene>
<keyword evidence="3" id="KW-1185">Reference proteome</keyword>
<evidence type="ECO:0000313" key="3">
    <source>
        <dbReference type="Proteomes" id="UP000324222"/>
    </source>
</evidence>
<reference evidence="2 3" key="1">
    <citation type="submission" date="2019-05" db="EMBL/GenBank/DDBJ databases">
        <title>Another draft genome of Portunus trituberculatus and its Hox gene families provides insights of decapod evolution.</title>
        <authorList>
            <person name="Jeong J.-H."/>
            <person name="Song I."/>
            <person name="Kim S."/>
            <person name="Choi T."/>
            <person name="Kim D."/>
            <person name="Ryu S."/>
            <person name="Kim W."/>
        </authorList>
    </citation>
    <scope>NUCLEOTIDE SEQUENCE [LARGE SCALE GENOMIC DNA]</scope>
    <source>
        <tissue evidence="2">Muscle</tissue>
    </source>
</reference>
<comment type="caution">
    <text evidence="2">The sequence shown here is derived from an EMBL/GenBank/DDBJ whole genome shotgun (WGS) entry which is preliminary data.</text>
</comment>
<proteinExistence type="predicted"/>
<dbReference type="Proteomes" id="UP000324222">
    <property type="component" value="Unassembled WGS sequence"/>
</dbReference>
<evidence type="ECO:0008006" key="4">
    <source>
        <dbReference type="Google" id="ProtNLM"/>
    </source>
</evidence>
<protein>
    <recommendedName>
        <fullName evidence="4">Zonadhesin</fullName>
    </recommendedName>
</protein>
<name>A0A5B7GG93_PORTR</name>
<dbReference type="AlphaFoldDB" id="A0A5B7GG93"/>
<accession>A0A5B7GG93</accession>
<feature type="signal peptide" evidence="1">
    <location>
        <begin position="1"/>
        <end position="20"/>
    </location>
</feature>
<evidence type="ECO:0000313" key="2">
    <source>
        <dbReference type="EMBL" id="MPC59111.1"/>
    </source>
</evidence>
<evidence type="ECO:0000256" key="1">
    <source>
        <dbReference type="SAM" id="SignalP"/>
    </source>
</evidence>
<organism evidence="2 3">
    <name type="scientific">Portunus trituberculatus</name>
    <name type="common">Swimming crab</name>
    <name type="synonym">Neptunus trituberculatus</name>
    <dbReference type="NCBI Taxonomy" id="210409"/>
    <lineage>
        <taxon>Eukaryota</taxon>
        <taxon>Metazoa</taxon>
        <taxon>Ecdysozoa</taxon>
        <taxon>Arthropoda</taxon>
        <taxon>Crustacea</taxon>
        <taxon>Multicrustacea</taxon>
        <taxon>Malacostraca</taxon>
        <taxon>Eumalacostraca</taxon>
        <taxon>Eucarida</taxon>
        <taxon>Decapoda</taxon>
        <taxon>Pleocyemata</taxon>
        <taxon>Brachyura</taxon>
        <taxon>Eubrachyura</taxon>
        <taxon>Portunoidea</taxon>
        <taxon>Portunidae</taxon>
        <taxon>Portuninae</taxon>
        <taxon>Portunus</taxon>
    </lineage>
</organism>